<dbReference type="AlphaFoldDB" id="A0A5N8VAU8"/>
<evidence type="ECO:0000313" key="2">
    <source>
        <dbReference type="Proteomes" id="UP000325849"/>
    </source>
</evidence>
<evidence type="ECO:0000313" key="1">
    <source>
        <dbReference type="EMBL" id="MPY31158.1"/>
    </source>
</evidence>
<dbReference type="EMBL" id="VJZD01000020">
    <property type="protein sequence ID" value="MPY31158.1"/>
    <property type="molecule type" value="Genomic_DNA"/>
</dbReference>
<sequence>MTMDAELFMPLPTEGLFRRLDSSIHRMVILMGTSVRRMEDSLGARQSPLIACMQPVAQIALIGKEKP</sequence>
<comment type="caution">
    <text evidence="1">The sequence shown here is derived from an EMBL/GenBank/DDBJ whole genome shotgun (WGS) entry which is preliminary data.</text>
</comment>
<dbReference type="Proteomes" id="UP000325849">
    <property type="component" value="Unassembled WGS sequence"/>
</dbReference>
<accession>A0A5N8VAU8</accession>
<gene>
    <name evidence="1" type="ORF">FNH09_07485</name>
</gene>
<name>A0A5N8VAU8_9ACTN</name>
<organism evidence="1 2">
    <name type="scientific">Streptomyces adustus</name>
    <dbReference type="NCBI Taxonomy" id="1609272"/>
    <lineage>
        <taxon>Bacteria</taxon>
        <taxon>Bacillati</taxon>
        <taxon>Actinomycetota</taxon>
        <taxon>Actinomycetes</taxon>
        <taxon>Kitasatosporales</taxon>
        <taxon>Streptomycetaceae</taxon>
        <taxon>Streptomyces</taxon>
    </lineage>
</organism>
<reference evidence="1 2" key="1">
    <citation type="submission" date="2019-07" db="EMBL/GenBank/DDBJ databases">
        <title>New species of Amycolatopsis and Streptomyces.</title>
        <authorList>
            <person name="Duangmal K."/>
            <person name="Teo W.F.A."/>
            <person name="Lipun K."/>
        </authorList>
    </citation>
    <scope>NUCLEOTIDE SEQUENCE [LARGE SCALE GENOMIC DNA]</scope>
    <source>
        <strain evidence="1 2">NBRC 109810</strain>
    </source>
</reference>
<dbReference type="RefSeq" id="WP_152885964.1">
    <property type="nucleotide sequence ID" value="NZ_JBHJTU010000029.1"/>
</dbReference>
<keyword evidence="2" id="KW-1185">Reference proteome</keyword>
<protein>
    <submittedName>
        <fullName evidence="1">Uncharacterized protein</fullName>
    </submittedName>
</protein>
<proteinExistence type="predicted"/>